<feature type="coiled-coil region" evidence="1">
    <location>
        <begin position="60"/>
        <end position="87"/>
    </location>
</feature>
<dbReference type="STRING" id="1399860.A0A2C5YFF8"/>
<name>A0A2C5YFF8_9HYPO</name>
<dbReference type="AlphaFoldDB" id="A0A2C5YFF8"/>
<comment type="caution">
    <text evidence="2">The sequence shown here is derived from an EMBL/GenBank/DDBJ whole genome shotgun (WGS) entry which is preliminary data.</text>
</comment>
<protein>
    <submittedName>
        <fullName evidence="2">Uncharacterized protein</fullName>
    </submittedName>
</protein>
<keyword evidence="1" id="KW-0175">Coiled coil</keyword>
<organism evidence="2 3">
    <name type="scientific">Ophiocordyceps australis</name>
    <dbReference type="NCBI Taxonomy" id="1399860"/>
    <lineage>
        <taxon>Eukaryota</taxon>
        <taxon>Fungi</taxon>
        <taxon>Dikarya</taxon>
        <taxon>Ascomycota</taxon>
        <taxon>Pezizomycotina</taxon>
        <taxon>Sordariomycetes</taxon>
        <taxon>Hypocreomycetidae</taxon>
        <taxon>Hypocreales</taxon>
        <taxon>Ophiocordycipitaceae</taxon>
        <taxon>Ophiocordyceps</taxon>
    </lineage>
</organism>
<proteinExistence type="predicted"/>
<dbReference type="EMBL" id="NJET01000008">
    <property type="protein sequence ID" value="PHH66446.1"/>
    <property type="molecule type" value="Genomic_DNA"/>
</dbReference>
<accession>A0A2C5YFF8</accession>
<gene>
    <name evidence="2" type="ORF">CDD81_7501</name>
</gene>
<reference evidence="2 3" key="1">
    <citation type="submission" date="2017-06" db="EMBL/GenBank/DDBJ databases">
        <title>Ant-infecting Ophiocordyceps genomes reveal a high diversity of potential behavioral manipulation genes and a possible major role for enterotoxins.</title>
        <authorList>
            <person name="De Bekker C."/>
            <person name="Evans H.C."/>
            <person name="Brachmann A."/>
            <person name="Hughes D.P."/>
        </authorList>
    </citation>
    <scope>NUCLEOTIDE SEQUENCE [LARGE SCALE GENOMIC DNA]</scope>
    <source>
        <strain evidence="2 3">Map64</strain>
    </source>
</reference>
<dbReference type="Proteomes" id="UP000226192">
    <property type="component" value="Unassembled WGS sequence"/>
</dbReference>
<evidence type="ECO:0000256" key="1">
    <source>
        <dbReference type="SAM" id="Coils"/>
    </source>
</evidence>
<evidence type="ECO:0000313" key="2">
    <source>
        <dbReference type="EMBL" id="PHH66446.1"/>
    </source>
</evidence>
<sequence length="124" mass="13315">MRNTRARLDDMIDGEEAVRKENIDVIETLVLETRQTMSAMSSQMDEVAHKQDLAGLQGLLGQLIEGVEELKTHAEKEEENDDKATKTDIEAVETVVLEMKRAVDGLAASDFAALGAGGKGASGG</sequence>
<keyword evidence="3" id="KW-1185">Reference proteome</keyword>
<evidence type="ECO:0000313" key="3">
    <source>
        <dbReference type="Proteomes" id="UP000226192"/>
    </source>
</evidence>